<name>A0A1H7U9T6_9SPHI</name>
<dbReference type="PANTHER" id="PTHR40588">
    <property type="entry name" value="MRNA INTERFERASE TOXIN YAFQ"/>
    <property type="match status" value="1"/>
</dbReference>
<dbReference type="Gene3D" id="3.30.2310.20">
    <property type="entry name" value="RelE-like"/>
    <property type="match status" value="1"/>
</dbReference>
<dbReference type="InterPro" id="IPR035093">
    <property type="entry name" value="RelE/ParE_toxin_dom_sf"/>
</dbReference>
<dbReference type="GO" id="GO:0004521">
    <property type="term" value="F:RNA endonuclease activity"/>
    <property type="evidence" value="ECO:0007669"/>
    <property type="project" value="TreeGrafter"/>
</dbReference>
<feature type="active site" description="Proton donor" evidence="2">
    <location>
        <position position="91"/>
    </location>
</feature>
<dbReference type="PANTHER" id="PTHR40588:SF1">
    <property type="entry name" value="MRNA INTERFERASE TOXIN YAFQ"/>
    <property type="match status" value="1"/>
</dbReference>
<proteinExistence type="predicted"/>
<keyword evidence="4" id="KW-1185">Reference proteome</keyword>
<gene>
    <name evidence="3" type="ORF">SAMN05421740_11443</name>
</gene>
<keyword evidence="1" id="KW-1277">Toxin-antitoxin system</keyword>
<dbReference type="GO" id="GO:0006402">
    <property type="term" value="P:mRNA catabolic process"/>
    <property type="evidence" value="ECO:0007669"/>
    <property type="project" value="TreeGrafter"/>
</dbReference>
<dbReference type="EMBL" id="FNZR01000014">
    <property type="protein sequence ID" value="SEL93524.1"/>
    <property type="molecule type" value="Genomic_DNA"/>
</dbReference>
<dbReference type="GO" id="GO:0006415">
    <property type="term" value="P:translational termination"/>
    <property type="evidence" value="ECO:0007669"/>
    <property type="project" value="TreeGrafter"/>
</dbReference>
<evidence type="ECO:0000256" key="1">
    <source>
        <dbReference type="ARBA" id="ARBA00022649"/>
    </source>
</evidence>
<evidence type="ECO:0000313" key="3">
    <source>
        <dbReference type="EMBL" id="SEL93524.1"/>
    </source>
</evidence>
<dbReference type="Proteomes" id="UP000198916">
    <property type="component" value="Unassembled WGS sequence"/>
</dbReference>
<dbReference type="InterPro" id="IPR004386">
    <property type="entry name" value="Toxin_YafQ-like"/>
</dbReference>
<dbReference type="STRING" id="332977.SAMN05421740_11443"/>
<dbReference type="RefSeq" id="WP_090609207.1">
    <property type="nucleotide sequence ID" value="NZ_FNZR01000014.1"/>
</dbReference>
<protein>
    <submittedName>
        <fullName evidence="3">mRNA interferase YafQ</fullName>
    </submittedName>
</protein>
<evidence type="ECO:0000313" key="4">
    <source>
        <dbReference type="Proteomes" id="UP000198916"/>
    </source>
</evidence>
<dbReference type="Pfam" id="PF15738">
    <property type="entry name" value="YafQ_toxin"/>
    <property type="match status" value="1"/>
</dbReference>
<sequence length="96" mass="11226">MPYYQLITSTKFLKDLKLLKKRSQKDFALLQELISVLVEHGHSGLAPKHRPHKLKGNYSGYWECHVKPDLLLIWDENEEIRLLELVRTGTHSDLFG</sequence>
<dbReference type="NCBIfam" id="TIGR02385">
    <property type="entry name" value="RelE_StbE"/>
    <property type="match status" value="1"/>
</dbReference>
<evidence type="ECO:0000256" key="2">
    <source>
        <dbReference type="PIRSR" id="PIRSR006156-1"/>
    </source>
</evidence>
<reference evidence="4" key="1">
    <citation type="submission" date="2016-10" db="EMBL/GenBank/DDBJ databases">
        <authorList>
            <person name="Varghese N."/>
            <person name="Submissions S."/>
        </authorList>
    </citation>
    <scope>NUCLEOTIDE SEQUENCE [LARGE SCALE GENOMIC DNA]</scope>
    <source>
        <strain evidence="4">Jip14</strain>
    </source>
</reference>
<dbReference type="InterPro" id="IPR007712">
    <property type="entry name" value="RelE/ParE_toxin"/>
</dbReference>
<dbReference type="PIRSF" id="PIRSF006156">
    <property type="entry name" value="YafQ"/>
    <property type="match status" value="1"/>
</dbReference>
<dbReference type="OrthoDB" id="7030467at2"/>
<dbReference type="AlphaFoldDB" id="A0A1H7U9T6"/>
<dbReference type="SUPFAM" id="SSF143011">
    <property type="entry name" value="RelE-like"/>
    <property type="match status" value="1"/>
</dbReference>
<accession>A0A1H7U9T6</accession>
<organism evidence="3 4">
    <name type="scientific">Parapedobacter koreensis</name>
    <dbReference type="NCBI Taxonomy" id="332977"/>
    <lineage>
        <taxon>Bacteria</taxon>
        <taxon>Pseudomonadati</taxon>
        <taxon>Bacteroidota</taxon>
        <taxon>Sphingobacteriia</taxon>
        <taxon>Sphingobacteriales</taxon>
        <taxon>Sphingobacteriaceae</taxon>
        <taxon>Parapedobacter</taxon>
    </lineage>
</organism>